<evidence type="ECO:0000313" key="4">
    <source>
        <dbReference type="Proteomes" id="UP000192330"/>
    </source>
</evidence>
<dbReference type="Proteomes" id="UP000192330">
    <property type="component" value="Unassembled WGS sequence"/>
</dbReference>
<dbReference type="STRING" id="1387277.SAMN06295998_101381"/>
<dbReference type="AlphaFoldDB" id="A0A1W1ZA55"/>
<dbReference type="OrthoDB" id="7707741at2"/>
<feature type="signal peptide" evidence="1">
    <location>
        <begin position="1"/>
        <end position="21"/>
    </location>
</feature>
<dbReference type="GO" id="GO:0005509">
    <property type="term" value="F:calcium ion binding"/>
    <property type="evidence" value="ECO:0007669"/>
    <property type="project" value="InterPro"/>
</dbReference>
<name>A0A1W1ZA55_9RHOB</name>
<organism evidence="3 4">
    <name type="scientific">Primorskyibacter flagellatus</name>
    <dbReference type="NCBI Taxonomy" id="1387277"/>
    <lineage>
        <taxon>Bacteria</taxon>
        <taxon>Pseudomonadati</taxon>
        <taxon>Pseudomonadota</taxon>
        <taxon>Alphaproteobacteria</taxon>
        <taxon>Rhodobacterales</taxon>
        <taxon>Roseobacteraceae</taxon>
        <taxon>Primorskyibacter</taxon>
    </lineage>
</organism>
<keyword evidence="1" id="KW-0732">Signal</keyword>
<dbReference type="Pfam" id="PF13202">
    <property type="entry name" value="EF-hand_5"/>
    <property type="match status" value="2"/>
</dbReference>
<dbReference type="InterPro" id="IPR002048">
    <property type="entry name" value="EF_hand_dom"/>
</dbReference>
<protein>
    <submittedName>
        <fullName evidence="3">EF hand</fullName>
    </submittedName>
</protein>
<evidence type="ECO:0000256" key="1">
    <source>
        <dbReference type="SAM" id="SignalP"/>
    </source>
</evidence>
<feature type="chain" id="PRO_5013117074" evidence="1">
    <location>
        <begin position="22"/>
        <end position="115"/>
    </location>
</feature>
<dbReference type="SUPFAM" id="SSF47473">
    <property type="entry name" value="EF-hand"/>
    <property type="match status" value="1"/>
</dbReference>
<gene>
    <name evidence="3" type="ORF">SAMN06295998_101381</name>
</gene>
<reference evidence="3 4" key="1">
    <citation type="submission" date="2017-04" db="EMBL/GenBank/DDBJ databases">
        <authorList>
            <person name="Afonso C.L."/>
            <person name="Miller P.J."/>
            <person name="Scott M.A."/>
            <person name="Spackman E."/>
            <person name="Goraichik I."/>
            <person name="Dimitrov K.M."/>
            <person name="Suarez D.L."/>
            <person name="Swayne D.E."/>
        </authorList>
    </citation>
    <scope>NUCLEOTIDE SEQUENCE [LARGE SCALE GENOMIC DNA]</scope>
    <source>
        <strain evidence="3 4">CGMCC 1.12644</strain>
    </source>
</reference>
<dbReference type="EMBL" id="FWYD01000001">
    <property type="protein sequence ID" value="SMC45294.1"/>
    <property type="molecule type" value="Genomic_DNA"/>
</dbReference>
<dbReference type="PROSITE" id="PS50222">
    <property type="entry name" value="EF_HAND_2"/>
    <property type="match status" value="1"/>
</dbReference>
<dbReference type="InterPro" id="IPR011992">
    <property type="entry name" value="EF-hand-dom_pair"/>
</dbReference>
<dbReference type="PROSITE" id="PS00018">
    <property type="entry name" value="EF_HAND_1"/>
    <property type="match status" value="2"/>
</dbReference>
<feature type="domain" description="EF-hand" evidence="2">
    <location>
        <begin position="21"/>
        <end position="56"/>
    </location>
</feature>
<keyword evidence="4" id="KW-1185">Reference proteome</keyword>
<sequence>MRTGFLIATAVVALVSAPAIAEEFISESDLQVMDTNKDGVVSKAEYVAFMDMAFDALDDNGNGGLTAADFDVLLTPAEFSAMDANGDGTVSRAEFDLQTAKDFDAADKSGTGTLK</sequence>
<dbReference type="InterPro" id="IPR018247">
    <property type="entry name" value="EF_Hand_1_Ca_BS"/>
</dbReference>
<dbReference type="Gene3D" id="1.10.238.10">
    <property type="entry name" value="EF-hand"/>
    <property type="match status" value="1"/>
</dbReference>
<evidence type="ECO:0000313" key="3">
    <source>
        <dbReference type="EMBL" id="SMC45294.1"/>
    </source>
</evidence>
<proteinExistence type="predicted"/>
<accession>A0A1W1ZA55</accession>
<dbReference type="RefSeq" id="WP_084350098.1">
    <property type="nucleotide sequence ID" value="NZ_FWYD01000001.1"/>
</dbReference>
<evidence type="ECO:0000259" key="2">
    <source>
        <dbReference type="PROSITE" id="PS50222"/>
    </source>
</evidence>